<dbReference type="InterPro" id="IPR000014">
    <property type="entry name" value="PAS"/>
</dbReference>
<evidence type="ECO:0000256" key="1">
    <source>
        <dbReference type="ARBA" id="ARBA00000085"/>
    </source>
</evidence>
<feature type="domain" description="Response regulatory" evidence="7">
    <location>
        <begin position="6"/>
        <end position="122"/>
    </location>
</feature>
<dbReference type="InterPro" id="IPR036097">
    <property type="entry name" value="HisK_dim/P_sf"/>
</dbReference>
<sequence>MAVPLQLLIVEDSNDDVELLLLEVRRAGFAPDCEHVDTAEGLKAALDRQPWDIILADFSLPRFSGTDALKILRERDLDTPFIFVSGSIGEDTAVTAMKAGAQDYLIKGNLRRLGPAIERELRDSELRRDRARELAERKRAEERLRILSRAVEQSANLVVITDVSGTIQYVNPKLLEVTGFALSDLIGKTPTMWKPVGVAENDCAAAWSSGADSRDMQGEFEMVRKDGTRASVYATISPIRDEAGKVTHLVGIAEDITRRKEIEEQLRRSQRLEAIGQLTGGLAHDFNNLLAVVIGNLDILCEQLEPESRTRKMAQQALEAGLRGADLTRQLLAFARRQPLETRFVNLNELVTSITRLLQRTLGEQVEVEMKLAEDLWPAQTDPTLVEAALANLAINARDAMPRGGRLTIETGNKRLDERYAAENLDVAPGDYAMIAVTDTGSGIAPENMSRVFEPFFTTKPQGRGTGLGLSMVYGFVKQSKGHVKIYSEVDHGTTIRIYLPRIMTGPVPAPEIAALENAGDLKGVRVLLVEDHPGVREVAVKQLEEFGCQVIQAQDGHAALALLRQSVPVDLLFTDIVMPGGMTGVDLARHATELRPDLKILFTSGFAENALQGDQDRLGGRSFLSKPYRKQDLARRIREVLSNRESR</sequence>
<dbReference type="EMBL" id="CP042906">
    <property type="protein sequence ID" value="QEX15082.1"/>
    <property type="molecule type" value="Genomic_DNA"/>
</dbReference>
<dbReference type="Gene3D" id="3.40.50.2300">
    <property type="match status" value="2"/>
</dbReference>
<evidence type="ECO:0000259" key="6">
    <source>
        <dbReference type="PROSITE" id="PS50109"/>
    </source>
</evidence>
<dbReference type="SMART" id="SM00448">
    <property type="entry name" value="REC"/>
    <property type="match status" value="2"/>
</dbReference>
<name>A0A5J6MCT3_9PROT</name>
<feature type="modified residue" description="4-aspartylphosphate" evidence="4">
    <location>
        <position position="57"/>
    </location>
</feature>
<dbReference type="InterPro" id="IPR001610">
    <property type="entry name" value="PAC"/>
</dbReference>
<dbReference type="PANTHER" id="PTHR43065">
    <property type="entry name" value="SENSOR HISTIDINE KINASE"/>
    <property type="match status" value="1"/>
</dbReference>
<dbReference type="Gene3D" id="3.30.565.10">
    <property type="entry name" value="Histidine kinase-like ATPase, C-terminal domain"/>
    <property type="match status" value="1"/>
</dbReference>
<proteinExistence type="predicted"/>
<comment type="catalytic activity">
    <reaction evidence="1">
        <text>ATP + protein L-histidine = ADP + protein N-phospho-L-histidine.</text>
        <dbReference type="EC" id="2.7.13.3"/>
    </reaction>
</comment>
<protein>
    <recommendedName>
        <fullName evidence="2">histidine kinase</fullName>
        <ecNumber evidence="2">2.7.13.3</ecNumber>
    </recommendedName>
</protein>
<evidence type="ECO:0000313" key="10">
    <source>
        <dbReference type="EMBL" id="QEX15082.1"/>
    </source>
</evidence>
<dbReference type="InterPro" id="IPR036890">
    <property type="entry name" value="HATPase_C_sf"/>
</dbReference>
<dbReference type="CDD" id="cd00082">
    <property type="entry name" value="HisKA"/>
    <property type="match status" value="1"/>
</dbReference>
<evidence type="ECO:0000259" key="7">
    <source>
        <dbReference type="PROSITE" id="PS50110"/>
    </source>
</evidence>
<accession>A0A5J6MCT3</accession>
<evidence type="ECO:0000313" key="11">
    <source>
        <dbReference type="Proteomes" id="UP000326202"/>
    </source>
</evidence>
<dbReference type="SUPFAM" id="SSF47384">
    <property type="entry name" value="Homodimeric domain of signal transducing histidine kinase"/>
    <property type="match status" value="1"/>
</dbReference>
<dbReference type="InterPro" id="IPR011006">
    <property type="entry name" value="CheY-like_superfamily"/>
</dbReference>
<dbReference type="PROSITE" id="PS50112">
    <property type="entry name" value="PAS"/>
    <property type="match status" value="1"/>
</dbReference>
<dbReference type="PROSITE" id="PS50109">
    <property type="entry name" value="HIS_KIN"/>
    <property type="match status" value="1"/>
</dbReference>
<dbReference type="PROSITE" id="PS50110">
    <property type="entry name" value="RESPONSE_REGULATORY"/>
    <property type="match status" value="2"/>
</dbReference>
<dbReference type="InterPro" id="IPR000700">
    <property type="entry name" value="PAS-assoc_C"/>
</dbReference>
<dbReference type="PRINTS" id="PR00344">
    <property type="entry name" value="BCTRLSENSOR"/>
</dbReference>
<reference evidence="10 11" key="1">
    <citation type="submission" date="2019-08" db="EMBL/GenBank/DDBJ databases">
        <title>Hyperibacter terrae gen. nov., sp. nov. and Hyperibacter viscosus sp. nov., two new members in the family Rhodospirillaceae isolated from the rhizosphere of Hypericum perforatum.</title>
        <authorList>
            <person name="Noviana Z."/>
        </authorList>
    </citation>
    <scope>NUCLEOTIDE SEQUENCE [LARGE SCALE GENOMIC DNA]</scope>
    <source>
        <strain evidence="10 11">R5913</strain>
    </source>
</reference>
<feature type="domain" description="PAS" evidence="8">
    <location>
        <begin position="143"/>
        <end position="189"/>
    </location>
</feature>
<dbReference type="EC" id="2.7.13.3" evidence="2"/>
<evidence type="ECO:0000256" key="5">
    <source>
        <dbReference type="SAM" id="Coils"/>
    </source>
</evidence>
<dbReference type="InterPro" id="IPR001789">
    <property type="entry name" value="Sig_transdc_resp-reg_receiver"/>
</dbReference>
<dbReference type="InterPro" id="IPR004358">
    <property type="entry name" value="Sig_transdc_His_kin-like_C"/>
</dbReference>
<dbReference type="KEGG" id="htq:FRZ44_03620"/>
<dbReference type="SUPFAM" id="SSF55785">
    <property type="entry name" value="PYP-like sensor domain (PAS domain)"/>
    <property type="match status" value="1"/>
</dbReference>
<dbReference type="GO" id="GO:0000155">
    <property type="term" value="F:phosphorelay sensor kinase activity"/>
    <property type="evidence" value="ECO:0007669"/>
    <property type="project" value="InterPro"/>
</dbReference>
<dbReference type="InterPro" id="IPR035965">
    <property type="entry name" value="PAS-like_dom_sf"/>
</dbReference>
<keyword evidence="11" id="KW-1185">Reference proteome</keyword>
<feature type="coiled-coil region" evidence="5">
    <location>
        <begin position="121"/>
        <end position="157"/>
    </location>
</feature>
<dbReference type="NCBIfam" id="TIGR00229">
    <property type="entry name" value="sensory_box"/>
    <property type="match status" value="1"/>
</dbReference>
<dbReference type="SUPFAM" id="SSF55874">
    <property type="entry name" value="ATPase domain of HSP90 chaperone/DNA topoisomerase II/histidine kinase"/>
    <property type="match status" value="1"/>
</dbReference>
<dbReference type="InterPro" id="IPR003594">
    <property type="entry name" value="HATPase_dom"/>
</dbReference>
<dbReference type="InterPro" id="IPR003661">
    <property type="entry name" value="HisK_dim/P_dom"/>
</dbReference>
<keyword evidence="3 4" id="KW-0597">Phosphoprotein</keyword>
<dbReference type="SMART" id="SM00387">
    <property type="entry name" value="HATPase_c"/>
    <property type="match status" value="1"/>
</dbReference>
<dbReference type="SMART" id="SM00086">
    <property type="entry name" value="PAC"/>
    <property type="match status" value="1"/>
</dbReference>
<dbReference type="CDD" id="cd00130">
    <property type="entry name" value="PAS"/>
    <property type="match status" value="1"/>
</dbReference>
<dbReference type="AlphaFoldDB" id="A0A5J6MCT3"/>
<dbReference type="PANTHER" id="PTHR43065:SF49">
    <property type="entry name" value="HISTIDINE KINASE"/>
    <property type="match status" value="1"/>
</dbReference>
<feature type="domain" description="Response regulatory" evidence="7">
    <location>
        <begin position="526"/>
        <end position="642"/>
    </location>
</feature>
<feature type="modified residue" description="4-aspartylphosphate" evidence="4">
    <location>
        <position position="576"/>
    </location>
</feature>
<dbReference type="Proteomes" id="UP000326202">
    <property type="component" value="Chromosome"/>
</dbReference>
<evidence type="ECO:0000256" key="2">
    <source>
        <dbReference type="ARBA" id="ARBA00012438"/>
    </source>
</evidence>
<dbReference type="InterPro" id="IPR005467">
    <property type="entry name" value="His_kinase_dom"/>
</dbReference>
<feature type="domain" description="PAC" evidence="9">
    <location>
        <begin position="216"/>
        <end position="268"/>
    </location>
</feature>
<evidence type="ECO:0000259" key="9">
    <source>
        <dbReference type="PROSITE" id="PS50113"/>
    </source>
</evidence>
<dbReference type="CDD" id="cd00156">
    <property type="entry name" value="REC"/>
    <property type="match status" value="1"/>
</dbReference>
<dbReference type="RefSeq" id="WP_151175571.1">
    <property type="nucleotide sequence ID" value="NZ_CP042906.1"/>
</dbReference>
<dbReference type="Pfam" id="PF02518">
    <property type="entry name" value="HATPase_c"/>
    <property type="match status" value="1"/>
</dbReference>
<dbReference type="Pfam" id="PF13426">
    <property type="entry name" value="PAS_9"/>
    <property type="match status" value="1"/>
</dbReference>
<evidence type="ECO:0000256" key="3">
    <source>
        <dbReference type="ARBA" id="ARBA00022553"/>
    </source>
</evidence>
<gene>
    <name evidence="10" type="ORF">FRZ44_03620</name>
</gene>
<dbReference type="SMART" id="SM00388">
    <property type="entry name" value="HisKA"/>
    <property type="match status" value="1"/>
</dbReference>
<dbReference type="SUPFAM" id="SSF52172">
    <property type="entry name" value="CheY-like"/>
    <property type="match status" value="2"/>
</dbReference>
<dbReference type="OrthoDB" id="9796100at2"/>
<dbReference type="PROSITE" id="PS50113">
    <property type="entry name" value="PAC"/>
    <property type="match status" value="1"/>
</dbReference>
<dbReference type="Pfam" id="PF00512">
    <property type="entry name" value="HisKA"/>
    <property type="match status" value="1"/>
</dbReference>
<dbReference type="Pfam" id="PF00072">
    <property type="entry name" value="Response_reg"/>
    <property type="match status" value="2"/>
</dbReference>
<evidence type="ECO:0000259" key="8">
    <source>
        <dbReference type="PROSITE" id="PS50112"/>
    </source>
</evidence>
<keyword evidence="5" id="KW-0175">Coiled coil</keyword>
<dbReference type="Gene3D" id="1.10.287.130">
    <property type="match status" value="1"/>
</dbReference>
<evidence type="ECO:0000256" key="4">
    <source>
        <dbReference type="PROSITE-ProRule" id="PRU00169"/>
    </source>
</evidence>
<feature type="domain" description="Histidine kinase" evidence="6">
    <location>
        <begin position="281"/>
        <end position="504"/>
    </location>
</feature>
<organism evidence="10 11">
    <name type="scientific">Hypericibacter terrae</name>
    <dbReference type="NCBI Taxonomy" id="2602015"/>
    <lineage>
        <taxon>Bacteria</taxon>
        <taxon>Pseudomonadati</taxon>
        <taxon>Pseudomonadota</taxon>
        <taxon>Alphaproteobacteria</taxon>
        <taxon>Rhodospirillales</taxon>
        <taxon>Dongiaceae</taxon>
        <taxon>Hypericibacter</taxon>
    </lineage>
</organism>
<dbReference type="Gene3D" id="3.30.450.20">
    <property type="entry name" value="PAS domain"/>
    <property type="match status" value="1"/>
</dbReference>